<reference evidence="4" key="1">
    <citation type="journal article" date="2020" name="ISME J.">
        <title>Gammaproteobacteria mediating utilization of methyl-, sulfur- and petroleum organic compounds in deep ocean hydrothermal plumes.</title>
        <authorList>
            <person name="Zhou Z."/>
            <person name="Liu Y."/>
            <person name="Pan J."/>
            <person name="Cron B.R."/>
            <person name="Toner B.M."/>
            <person name="Anantharaman K."/>
            <person name="Breier J.A."/>
            <person name="Dick G.J."/>
            <person name="Li M."/>
        </authorList>
    </citation>
    <scope>NUCLEOTIDE SEQUENCE</scope>
    <source>
        <strain evidence="4">SZUA-1385</strain>
    </source>
</reference>
<protein>
    <submittedName>
        <fullName evidence="4">Methyl-accepting chemotaxis protein</fullName>
    </submittedName>
</protein>
<dbReference type="InterPro" id="IPR003660">
    <property type="entry name" value="HAMP_dom"/>
</dbReference>
<dbReference type="Proteomes" id="UP000605144">
    <property type="component" value="Unassembled WGS sequence"/>
</dbReference>
<keyword evidence="2" id="KW-1133">Transmembrane helix</keyword>
<dbReference type="AlphaFoldDB" id="A0A833DRA6"/>
<feature type="coiled-coil region" evidence="1">
    <location>
        <begin position="86"/>
        <end position="184"/>
    </location>
</feature>
<keyword evidence="2" id="KW-0472">Membrane</keyword>
<sequence>MDKKVLLLGILSIPPIIISIMLFILAPTIMENMIMYLIGGIIISVGISYFIANKTFQKLCQCNELLEKIFEILEVDISEINDSEKISELLNQIEKLKNSNDELNKYKREIRRTISEIIDALNKLNTGDLTVRMDENRKYNKLQKTFNSAIENIANLIDELRDHVKRLDDEINTLRTESERAKEISD</sequence>
<feature type="non-terminal residue" evidence="4">
    <location>
        <position position="186"/>
    </location>
</feature>
<keyword evidence="1" id="KW-0175">Coiled coil</keyword>
<evidence type="ECO:0000259" key="3">
    <source>
        <dbReference type="PROSITE" id="PS50885"/>
    </source>
</evidence>
<evidence type="ECO:0000313" key="5">
    <source>
        <dbReference type="Proteomes" id="UP000605144"/>
    </source>
</evidence>
<name>A0A833DRA6_9EURY</name>
<evidence type="ECO:0000313" key="4">
    <source>
        <dbReference type="EMBL" id="HIP16986.1"/>
    </source>
</evidence>
<organism evidence="4 5">
    <name type="scientific">Methanothermococcus okinawensis</name>
    <dbReference type="NCBI Taxonomy" id="155863"/>
    <lineage>
        <taxon>Archaea</taxon>
        <taxon>Methanobacteriati</taxon>
        <taxon>Methanobacteriota</taxon>
        <taxon>Methanomada group</taxon>
        <taxon>Methanococci</taxon>
        <taxon>Methanococcales</taxon>
        <taxon>Methanococcaceae</taxon>
        <taxon>Methanothermococcus</taxon>
    </lineage>
</organism>
<evidence type="ECO:0000256" key="2">
    <source>
        <dbReference type="SAM" id="Phobius"/>
    </source>
</evidence>
<dbReference type="GO" id="GO:0016020">
    <property type="term" value="C:membrane"/>
    <property type="evidence" value="ECO:0007669"/>
    <property type="project" value="InterPro"/>
</dbReference>
<dbReference type="Gene3D" id="1.10.287.950">
    <property type="entry name" value="Methyl-accepting chemotaxis protein"/>
    <property type="match status" value="1"/>
</dbReference>
<evidence type="ECO:0000256" key="1">
    <source>
        <dbReference type="SAM" id="Coils"/>
    </source>
</evidence>
<feature type="domain" description="HAMP" evidence="3">
    <location>
        <begin position="108"/>
        <end position="158"/>
    </location>
</feature>
<comment type="caution">
    <text evidence="4">The sequence shown here is derived from an EMBL/GenBank/DDBJ whole genome shotgun (WGS) entry which is preliminary data.</text>
</comment>
<gene>
    <name evidence="4" type="ORF">EYG76_01600</name>
</gene>
<accession>A0A833DRA6</accession>
<dbReference type="EMBL" id="DQSV01000033">
    <property type="protein sequence ID" value="HIP16986.1"/>
    <property type="molecule type" value="Genomic_DNA"/>
</dbReference>
<feature type="transmembrane region" description="Helical" evidence="2">
    <location>
        <begin position="33"/>
        <end position="52"/>
    </location>
</feature>
<feature type="transmembrane region" description="Helical" evidence="2">
    <location>
        <begin position="6"/>
        <end position="26"/>
    </location>
</feature>
<dbReference type="PROSITE" id="PS50885">
    <property type="entry name" value="HAMP"/>
    <property type="match status" value="1"/>
</dbReference>
<dbReference type="GO" id="GO:0007165">
    <property type="term" value="P:signal transduction"/>
    <property type="evidence" value="ECO:0007669"/>
    <property type="project" value="InterPro"/>
</dbReference>
<keyword evidence="2" id="KW-0812">Transmembrane</keyword>
<proteinExistence type="predicted"/>